<accession>A0A061AU68</accession>
<evidence type="ECO:0000256" key="1">
    <source>
        <dbReference type="SAM" id="MobiDB-lite"/>
    </source>
</evidence>
<feature type="domain" description="Gfd2/YDR514C-like C-terminal" evidence="2">
    <location>
        <begin position="168"/>
        <end position="337"/>
    </location>
</feature>
<evidence type="ECO:0000313" key="3">
    <source>
        <dbReference type="EMBL" id="CDR41099.1"/>
    </source>
</evidence>
<dbReference type="PhylomeDB" id="A0A061AU68"/>
<organism evidence="3">
    <name type="scientific">Cyberlindnera fabianii</name>
    <name type="common">Yeast</name>
    <name type="synonym">Hansenula fabianii</name>
    <dbReference type="NCBI Taxonomy" id="36022"/>
    <lineage>
        <taxon>Eukaryota</taxon>
        <taxon>Fungi</taxon>
        <taxon>Dikarya</taxon>
        <taxon>Ascomycota</taxon>
        <taxon>Saccharomycotina</taxon>
        <taxon>Saccharomycetes</taxon>
        <taxon>Phaffomycetales</taxon>
        <taxon>Phaffomycetaceae</taxon>
        <taxon>Cyberlindnera</taxon>
    </lineage>
</organism>
<dbReference type="InterPro" id="IPR048519">
    <property type="entry name" value="Gfd2/YDR514C-like_C"/>
</dbReference>
<dbReference type="AlphaFoldDB" id="A0A061AU68"/>
<protein>
    <submittedName>
        <fullName evidence="3">CYFA0S06e01640g1_1</fullName>
    </submittedName>
</protein>
<gene>
    <name evidence="3" type="ORF">CYFA0S_06e01640g</name>
</gene>
<proteinExistence type="predicted"/>
<name>A0A061AU68_CYBFA</name>
<dbReference type="EMBL" id="LK052891">
    <property type="protein sequence ID" value="CDR41099.1"/>
    <property type="molecule type" value="Genomic_DNA"/>
</dbReference>
<reference evidence="3" key="1">
    <citation type="journal article" date="2014" name="Genome Announc.">
        <title>Genome sequence of the yeast Cyberlindnera fabianii (Hansenula fabianii).</title>
        <authorList>
            <person name="Freel K.C."/>
            <person name="Sarilar V."/>
            <person name="Neuveglise C."/>
            <person name="Devillers H."/>
            <person name="Friedrich A."/>
            <person name="Schacherer J."/>
        </authorList>
    </citation>
    <scope>NUCLEOTIDE SEQUENCE</scope>
    <source>
        <strain evidence="3">YJS4271</strain>
    </source>
</reference>
<dbReference type="Pfam" id="PF21762">
    <property type="entry name" value="DEDDh_C"/>
    <property type="match status" value="1"/>
</dbReference>
<sequence>MLRTAVSQAVSKHARQSSCSTMTRSGLVRHVSTSTSSTFHKKAPMEPEKTSSTHTNPFVSMGYPEPFTFDSFDYSARDIKKIVSSIREENTQDSDVDFSYTSPDDNPDLPKTSFLNSYRMTKASDFTWALRQKLLPSISDDEAALKRLEYLENAIHIINDHQRPIISVDVKIVNATFREVGFAIYDPKDNLNSFIPDIKRVHVIAQEYFGMLSTNTFHGRSYLMPQKEMIKFTRSIFKKYFAEDLPQLETPIIAGFDLPMKYATLQQTSPLAPTDVSSLLDVYYLYITPSLFRHDSLLNRFMSTTTLEIVLERLGVPYSELSNVGNRAYFALICLLKTMNPYERIRLGLDNPKDTVKFHEERMVRSVLNMRRTLGAGDSNTGMNRPLSRIIQVHDYEEGLKVLFE</sequence>
<dbReference type="VEuPathDB" id="FungiDB:BON22_1244"/>
<feature type="compositionally biased region" description="Polar residues" evidence="1">
    <location>
        <begin position="1"/>
        <end position="24"/>
    </location>
</feature>
<evidence type="ECO:0000259" key="2">
    <source>
        <dbReference type="Pfam" id="PF21762"/>
    </source>
</evidence>
<feature type="region of interest" description="Disordered" evidence="1">
    <location>
        <begin position="1"/>
        <end position="57"/>
    </location>
</feature>